<dbReference type="AlphaFoldDB" id="A0A0J6F6E2"/>
<gene>
    <name evidence="1" type="ORF">CPAG_04833</name>
</gene>
<accession>A0A0J6F6E2</accession>
<evidence type="ECO:0000313" key="2">
    <source>
        <dbReference type="Proteomes" id="UP000054567"/>
    </source>
</evidence>
<reference evidence="2" key="2">
    <citation type="journal article" date="2009" name="Genome Res.">
        <title>Comparative genomic analyses of the human fungal pathogens Coccidioides and their relatives.</title>
        <authorList>
            <person name="Sharpton T.J."/>
            <person name="Stajich J.E."/>
            <person name="Rounsley S.D."/>
            <person name="Gardner M.J."/>
            <person name="Wortman J.R."/>
            <person name="Jordar V.S."/>
            <person name="Maiti R."/>
            <person name="Kodira C.D."/>
            <person name="Neafsey D.E."/>
            <person name="Zeng Q."/>
            <person name="Hung C.-Y."/>
            <person name="McMahan C."/>
            <person name="Muszewska A."/>
            <person name="Grynberg M."/>
            <person name="Mandel M.A."/>
            <person name="Kellner E.M."/>
            <person name="Barker B.M."/>
            <person name="Galgiani J.N."/>
            <person name="Orbach M.J."/>
            <person name="Kirkland T.N."/>
            <person name="Cole G.T."/>
            <person name="Henn M.R."/>
            <person name="Birren B.W."/>
            <person name="Taylor J.W."/>
        </authorList>
    </citation>
    <scope>NUCLEOTIDE SEQUENCE [LARGE SCALE GENOMIC DNA]</scope>
    <source>
        <strain evidence="2">RMSCC 3488</strain>
    </source>
</reference>
<proteinExistence type="predicted"/>
<dbReference type="EMBL" id="DS268111">
    <property type="protein sequence ID" value="KMM68506.1"/>
    <property type="molecule type" value="Genomic_DNA"/>
</dbReference>
<protein>
    <submittedName>
        <fullName evidence="1">Uncharacterized protein</fullName>
    </submittedName>
</protein>
<sequence>MRYSNTHTSFEKVFKIRDRRLVQELQAVELTTAHQRARWSTALREAQNEKGVNGAGRNPRGRVLIHGLSTVILLSSPSREKALYNINRKMCTGSRELTSYGLAVSDPSHITQIQVALPAANLALSPATIPTTP</sequence>
<organism evidence="1 2">
    <name type="scientific">Coccidioides posadasii RMSCC 3488</name>
    <dbReference type="NCBI Taxonomy" id="454284"/>
    <lineage>
        <taxon>Eukaryota</taxon>
        <taxon>Fungi</taxon>
        <taxon>Dikarya</taxon>
        <taxon>Ascomycota</taxon>
        <taxon>Pezizomycotina</taxon>
        <taxon>Eurotiomycetes</taxon>
        <taxon>Eurotiomycetidae</taxon>
        <taxon>Onygenales</taxon>
        <taxon>Onygenaceae</taxon>
        <taxon>Coccidioides</taxon>
    </lineage>
</organism>
<reference evidence="2" key="3">
    <citation type="journal article" date="2010" name="Genome Res.">
        <title>Population genomic sequencing of Coccidioides fungi reveals recent hybridization and transposon control.</title>
        <authorList>
            <person name="Neafsey D.E."/>
            <person name="Barker B.M."/>
            <person name="Sharpton T.J."/>
            <person name="Stajich J.E."/>
            <person name="Park D.J."/>
            <person name="Whiston E."/>
            <person name="Hung C.-Y."/>
            <person name="McMahan C."/>
            <person name="White J."/>
            <person name="Sykes S."/>
            <person name="Heiman D."/>
            <person name="Young S."/>
            <person name="Zeng Q."/>
            <person name="Abouelleil A."/>
            <person name="Aftuck L."/>
            <person name="Bessette D."/>
            <person name="Brown A."/>
            <person name="FitzGerald M."/>
            <person name="Lui A."/>
            <person name="Macdonald J.P."/>
            <person name="Priest M."/>
            <person name="Orbach M.J."/>
            <person name="Galgiani J.N."/>
            <person name="Kirkland T.N."/>
            <person name="Cole G.T."/>
            <person name="Birren B.W."/>
            <person name="Henn M.R."/>
            <person name="Taylor J.W."/>
            <person name="Rounsley S.D."/>
        </authorList>
    </citation>
    <scope>NUCLEOTIDE SEQUENCE [LARGE SCALE GENOMIC DNA]</scope>
    <source>
        <strain evidence="2">RMSCC 3488</strain>
    </source>
</reference>
<name>A0A0J6F6E2_COCPO</name>
<dbReference type="Proteomes" id="UP000054567">
    <property type="component" value="Unassembled WGS sequence"/>
</dbReference>
<dbReference type="VEuPathDB" id="FungiDB:CPAG_04833"/>
<reference evidence="1 2" key="1">
    <citation type="submission" date="2007-06" db="EMBL/GenBank/DDBJ databases">
        <title>The Genome Sequence of Coccidioides posadasii RMSCC_3488.</title>
        <authorList>
            <consortium name="Coccidioides Genome Resources Consortium"/>
            <consortium name="The Broad Institute Genome Sequencing Platform"/>
            <person name="Henn M.R."/>
            <person name="Sykes S."/>
            <person name="Young S."/>
            <person name="Jaffe D."/>
            <person name="Berlin A."/>
            <person name="Alvarez P."/>
            <person name="Butler J."/>
            <person name="Gnerre S."/>
            <person name="Grabherr M."/>
            <person name="Mauceli E."/>
            <person name="Brockman W."/>
            <person name="Kodira C."/>
            <person name="Alvarado L."/>
            <person name="Zeng Q."/>
            <person name="Crawford M."/>
            <person name="Antoine C."/>
            <person name="Devon K."/>
            <person name="Galgiani J."/>
            <person name="Orsborn K."/>
            <person name="Lewis M.L."/>
            <person name="Nusbaum C."/>
            <person name="Galagan J."/>
            <person name="Birren B."/>
        </authorList>
    </citation>
    <scope>NUCLEOTIDE SEQUENCE [LARGE SCALE GENOMIC DNA]</scope>
    <source>
        <strain evidence="1 2">RMSCC 3488</strain>
    </source>
</reference>
<evidence type="ECO:0000313" key="1">
    <source>
        <dbReference type="EMBL" id="KMM68506.1"/>
    </source>
</evidence>